<dbReference type="EC" id="1.-.-.-" evidence="2"/>
<dbReference type="Proteomes" id="UP000269198">
    <property type="component" value="Unassembled WGS sequence"/>
</dbReference>
<dbReference type="OrthoDB" id="3693562at2"/>
<evidence type="ECO:0000313" key="3">
    <source>
        <dbReference type="Proteomes" id="UP000269198"/>
    </source>
</evidence>
<dbReference type="InterPro" id="IPR011576">
    <property type="entry name" value="Pyridox_Oxase_N"/>
</dbReference>
<evidence type="ECO:0000313" key="2">
    <source>
        <dbReference type="EMBL" id="RNL86553.1"/>
    </source>
</evidence>
<dbReference type="InterPro" id="IPR012349">
    <property type="entry name" value="Split_barrel_FMN-bd"/>
</dbReference>
<reference evidence="2 3" key="1">
    <citation type="submission" date="2018-11" db="EMBL/GenBank/DDBJ databases">
        <title>The genome draft of YIM 96095.</title>
        <authorList>
            <person name="Tang S.-K."/>
            <person name="Chunyu W.-X."/>
            <person name="Feng Y.-Z."/>
        </authorList>
    </citation>
    <scope>NUCLEOTIDE SEQUENCE [LARGE SCALE GENOMIC DNA]</scope>
    <source>
        <strain evidence="2 3">YIM 96095</strain>
    </source>
</reference>
<dbReference type="Gene3D" id="2.30.110.10">
    <property type="entry name" value="Electron Transport, Fmn-binding Protein, Chain A"/>
    <property type="match status" value="1"/>
</dbReference>
<proteinExistence type="predicted"/>
<evidence type="ECO:0000259" key="1">
    <source>
        <dbReference type="Pfam" id="PF01243"/>
    </source>
</evidence>
<dbReference type="Pfam" id="PF01243">
    <property type="entry name" value="PNPOx_N"/>
    <property type="match status" value="1"/>
</dbReference>
<accession>A0A3N0EFC7</accession>
<keyword evidence="2" id="KW-0560">Oxidoreductase</keyword>
<dbReference type="SUPFAM" id="SSF50475">
    <property type="entry name" value="FMN-binding split barrel"/>
    <property type="match status" value="1"/>
</dbReference>
<dbReference type="AlphaFoldDB" id="A0A3N0EFC7"/>
<comment type="caution">
    <text evidence="2">The sequence shown here is derived from an EMBL/GenBank/DDBJ whole genome shotgun (WGS) entry which is preliminary data.</text>
</comment>
<dbReference type="NCBIfam" id="TIGR04023">
    <property type="entry name" value="PPOX_MSMEG_5819"/>
    <property type="match status" value="1"/>
</dbReference>
<name>A0A3N0EFC7_9ACTN</name>
<gene>
    <name evidence="2" type="ORF">EFW17_04995</name>
</gene>
<feature type="domain" description="Pyridoxamine 5'-phosphate oxidase N-terminal" evidence="1">
    <location>
        <begin position="4"/>
        <end position="124"/>
    </location>
</feature>
<dbReference type="EMBL" id="RJMB01000003">
    <property type="protein sequence ID" value="RNL86553.1"/>
    <property type="molecule type" value="Genomic_DNA"/>
</dbReference>
<dbReference type="GO" id="GO:0016491">
    <property type="term" value="F:oxidoreductase activity"/>
    <property type="evidence" value="ECO:0007669"/>
    <property type="project" value="UniProtKB-KW"/>
</dbReference>
<protein>
    <submittedName>
        <fullName evidence="2">PPOX class F420-dependent oxidoreductase</fullName>
        <ecNumber evidence="2">1.-.-.-</ecNumber>
    </submittedName>
</protein>
<sequence length="139" mass="15464">MIFNEAERSYLESQFLGRLATVGSERKPQVRPLGYRLNPEGTIDLGGPNVAATRRWRNVQANPWVSFVVDDLTPKSPDAIRPGWGRGVEVRGRAETLTVDNPPGASEMAGHDIIRIHPERVISWHIDPDMPEGRSVDVS</sequence>
<organism evidence="2 3">
    <name type="scientific">Halostreptopolyspora alba</name>
    <dbReference type="NCBI Taxonomy" id="2487137"/>
    <lineage>
        <taxon>Bacteria</taxon>
        <taxon>Bacillati</taxon>
        <taxon>Actinomycetota</taxon>
        <taxon>Actinomycetes</taxon>
        <taxon>Streptosporangiales</taxon>
        <taxon>Nocardiopsidaceae</taxon>
        <taxon>Halostreptopolyspora</taxon>
    </lineage>
</organism>
<dbReference type="InterPro" id="IPR024031">
    <property type="entry name" value="MSMEG_5819/OxyR"/>
</dbReference>
<keyword evidence="3" id="KW-1185">Reference proteome</keyword>